<dbReference type="OrthoDB" id="285651at2"/>
<evidence type="ECO:0000256" key="1">
    <source>
        <dbReference type="SAM" id="SignalP"/>
    </source>
</evidence>
<feature type="signal peptide" evidence="1">
    <location>
        <begin position="1"/>
        <end position="21"/>
    </location>
</feature>
<feature type="domain" description="DUF1559" evidence="2">
    <location>
        <begin position="327"/>
        <end position="486"/>
    </location>
</feature>
<protein>
    <recommendedName>
        <fullName evidence="2">DUF1559 domain-containing protein</fullName>
    </recommendedName>
</protein>
<dbReference type="Pfam" id="PF07596">
    <property type="entry name" value="SBP_bac_10"/>
    <property type="match status" value="1"/>
</dbReference>
<gene>
    <name evidence="3" type="ORF">HG15A2_00670</name>
</gene>
<evidence type="ECO:0000259" key="2">
    <source>
        <dbReference type="Pfam" id="PF07596"/>
    </source>
</evidence>
<dbReference type="PANTHER" id="PTHR30093:SF2">
    <property type="entry name" value="TYPE II SECRETION SYSTEM PROTEIN H"/>
    <property type="match status" value="1"/>
</dbReference>
<evidence type="ECO:0000313" key="4">
    <source>
        <dbReference type="Proteomes" id="UP000319852"/>
    </source>
</evidence>
<organism evidence="3 4">
    <name type="scientific">Adhaeretor mobilis</name>
    <dbReference type="NCBI Taxonomy" id="1930276"/>
    <lineage>
        <taxon>Bacteria</taxon>
        <taxon>Pseudomonadati</taxon>
        <taxon>Planctomycetota</taxon>
        <taxon>Planctomycetia</taxon>
        <taxon>Pirellulales</taxon>
        <taxon>Lacipirellulaceae</taxon>
        <taxon>Adhaeretor</taxon>
    </lineage>
</organism>
<dbReference type="AlphaFoldDB" id="A0A517MPK5"/>
<name>A0A517MPK5_9BACT</name>
<dbReference type="PANTHER" id="PTHR30093">
    <property type="entry name" value="GENERAL SECRETION PATHWAY PROTEIN G"/>
    <property type="match status" value="1"/>
</dbReference>
<accession>A0A517MPK5</accession>
<keyword evidence="1" id="KW-0732">Signal</keyword>
<evidence type="ECO:0000313" key="3">
    <source>
        <dbReference type="EMBL" id="QDS96809.1"/>
    </source>
</evidence>
<dbReference type="EMBL" id="CP036263">
    <property type="protein sequence ID" value="QDS96809.1"/>
    <property type="molecule type" value="Genomic_DNA"/>
</dbReference>
<dbReference type="KEGG" id="amob:HG15A2_00670"/>
<dbReference type="RefSeq" id="WP_145056715.1">
    <property type="nucleotide sequence ID" value="NZ_CP036263.1"/>
</dbReference>
<dbReference type="InterPro" id="IPR011453">
    <property type="entry name" value="DUF1559"/>
</dbReference>
<dbReference type="Proteomes" id="UP000319852">
    <property type="component" value="Chromosome"/>
</dbReference>
<sequence precursor="true">MNRRIAIFSCLFVALLTPAEAAEPGLESQGSHAAIHPFLGDDVVAMAFVDVRAVDIEAALQLSEKSGWLYPEDVKEFRQSSDHVEQVMKSLTDAGLERIYAVARMSDVQYTAPLFIIPVAEGGDPEALRKQLRDLPDMPFQWERTETENILLGALSDKQGALAHLAALSDEPPRQAVLDALTALGNDNAGVMIFGDSDTRRVVREMLPALPAPFTDIDGKLIADGLAWGGASLNLPPHLNAAVSIQANTSEARTKIEGAINRALALGNGFLLAQSKQAEDGDAFRKLADAAGRLKAVTTDNRVTLSLGDDDAEVAALVELLGKPVREARKAAYHSQRMNNFKQMALAILNYESANGMCPPRAIYSEEGKPLLSWRVAVLPYMDQQALYNQFHLDEPWNSEHNLKFAETVVPVYRDPDPSIRRELKEHFYTTYLGVAGPGTVFQGAEGVKYKEITDGTSNTALIVEVTPDRAVPWTKPADWEVDRKKPFQGVQRKDRDGFVTVFCDGAAYYYSTKDEVQRKNWPKILTIADGSVLER</sequence>
<keyword evidence="4" id="KW-1185">Reference proteome</keyword>
<proteinExistence type="predicted"/>
<feature type="chain" id="PRO_5022147544" description="DUF1559 domain-containing protein" evidence="1">
    <location>
        <begin position="22"/>
        <end position="536"/>
    </location>
</feature>
<reference evidence="3 4" key="1">
    <citation type="submission" date="2019-02" db="EMBL/GenBank/DDBJ databases">
        <title>Deep-cultivation of Planctomycetes and their phenomic and genomic characterization uncovers novel biology.</title>
        <authorList>
            <person name="Wiegand S."/>
            <person name="Jogler M."/>
            <person name="Boedeker C."/>
            <person name="Pinto D."/>
            <person name="Vollmers J."/>
            <person name="Rivas-Marin E."/>
            <person name="Kohn T."/>
            <person name="Peeters S.H."/>
            <person name="Heuer A."/>
            <person name="Rast P."/>
            <person name="Oberbeckmann S."/>
            <person name="Bunk B."/>
            <person name="Jeske O."/>
            <person name="Meyerdierks A."/>
            <person name="Storesund J.E."/>
            <person name="Kallscheuer N."/>
            <person name="Luecker S."/>
            <person name="Lage O.M."/>
            <person name="Pohl T."/>
            <person name="Merkel B.J."/>
            <person name="Hornburger P."/>
            <person name="Mueller R.-W."/>
            <person name="Bruemmer F."/>
            <person name="Labrenz M."/>
            <person name="Spormann A.M."/>
            <person name="Op den Camp H."/>
            <person name="Overmann J."/>
            <person name="Amann R."/>
            <person name="Jetten M.S.M."/>
            <person name="Mascher T."/>
            <person name="Medema M.H."/>
            <person name="Devos D.P."/>
            <person name="Kaster A.-K."/>
            <person name="Ovreas L."/>
            <person name="Rohde M."/>
            <person name="Galperin M.Y."/>
            <person name="Jogler C."/>
        </authorList>
    </citation>
    <scope>NUCLEOTIDE SEQUENCE [LARGE SCALE GENOMIC DNA]</scope>
    <source>
        <strain evidence="3 4">HG15A2</strain>
    </source>
</reference>